<dbReference type="Proteomes" id="UP000299102">
    <property type="component" value="Unassembled WGS sequence"/>
</dbReference>
<dbReference type="EMBL" id="BGZK01001396">
    <property type="protein sequence ID" value="GBP79023.1"/>
    <property type="molecule type" value="Genomic_DNA"/>
</dbReference>
<evidence type="ECO:0000313" key="1">
    <source>
        <dbReference type="EMBL" id="GBP79023.1"/>
    </source>
</evidence>
<gene>
    <name evidence="1" type="ORF">EVAR_63025_1</name>
</gene>
<organism evidence="1 2">
    <name type="scientific">Eumeta variegata</name>
    <name type="common">Bagworm moth</name>
    <name type="synonym">Eumeta japonica</name>
    <dbReference type="NCBI Taxonomy" id="151549"/>
    <lineage>
        <taxon>Eukaryota</taxon>
        <taxon>Metazoa</taxon>
        <taxon>Ecdysozoa</taxon>
        <taxon>Arthropoda</taxon>
        <taxon>Hexapoda</taxon>
        <taxon>Insecta</taxon>
        <taxon>Pterygota</taxon>
        <taxon>Neoptera</taxon>
        <taxon>Endopterygota</taxon>
        <taxon>Lepidoptera</taxon>
        <taxon>Glossata</taxon>
        <taxon>Ditrysia</taxon>
        <taxon>Tineoidea</taxon>
        <taxon>Psychidae</taxon>
        <taxon>Oiketicinae</taxon>
        <taxon>Eumeta</taxon>
    </lineage>
</organism>
<protein>
    <submittedName>
        <fullName evidence="1">Uncharacterized protein</fullName>
    </submittedName>
</protein>
<keyword evidence="2" id="KW-1185">Reference proteome</keyword>
<sequence length="402" mass="44801">MQVKEKLCLRLSASLRGAPKNAHFNLGVLFFLSGSVKYLLITVSYSPSVFCVNRKERLVKDPRAPAAIGRGGPGLEKGGRVTQNMREHALSIEPCLKGYRKSVCKYMDCYTCDDLRGLERPSYMAPTATVPLALTPRPALTTTIQEITQTFHSKTDHSNRLRADWAVDARLYHDVGPVAYNPQRGTLKQKAYTLFRAEALTSKKAVSHSTRPSFKCEYHFRARPGRDSPDFGINLRLRRKKALKINKGTPAKAECVYAALRVTVRRAGGDGPRVGARRESELRPGVDSKTRLGLRLISIDTKEQGIHIDGAADINYVGKPPTRKDRTTSAGPIDWICGGDAHYGYRCGNQRNRSAAWFEGLNSISDRLLAPFLFGDIARNTNRLPAPIYKYEECPHGDRRAE</sequence>
<accession>A0A4C1YVL1</accession>
<comment type="caution">
    <text evidence="1">The sequence shown here is derived from an EMBL/GenBank/DDBJ whole genome shotgun (WGS) entry which is preliminary data.</text>
</comment>
<reference evidence="1 2" key="1">
    <citation type="journal article" date="2019" name="Commun. Biol.">
        <title>The bagworm genome reveals a unique fibroin gene that provides high tensile strength.</title>
        <authorList>
            <person name="Kono N."/>
            <person name="Nakamura H."/>
            <person name="Ohtoshi R."/>
            <person name="Tomita M."/>
            <person name="Numata K."/>
            <person name="Arakawa K."/>
        </authorList>
    </citation>
    <scope>NUCLEOTIDE SEQUENCE [LARGE SCALE GENOMIC DNA]</scope>
</reference>
<dbReference type="AlphaFoldDB" id="A0A4C1YVL1"/>
<evidence type="ECO:0000313" key="2">
    <source>
        <dbReference type="Proteomes" id="UP000299102"/>
    </source>
</evidence>
<name>A0A4C1YVL1_EUMVA</name>
<proteinExistence type="predicted"/>